<accession>A0AB33KIY5</accession>
<gene>
    <name evidence="2" type="ORF">SCMC78_32310</name>
</gene>
<dbReference type="EMBL" id="AP035884">
    <property type="protein sequence ID" value="BFP53424.1"/>
    <property type="molecule type" value="Genomic_DNA"/>
</dbReference>
<reference evidence="2" key="1">
    <citation type="submission" date="2024-07" db="EMBL/GenBank/DDBJ databases">
        <title>Complete genome sequences of cellulolytic bacteria, Kitasatospora sp. CMC57 and Streptomyces sp. CMC78, isolated from Japanese agricultural soil.</title>
        <authorList>
            <person name="Hashimoto T."/>
            <person name="Ito M."/>
            <person name="Iwamoto M."/>
            <person name="Fukahori D."/>
            <person name="Shoda T."/>
            <person name="Sakoda M."/>
            <person name="Morohoshi T."/>
            <person name="Mitsuboshi M."/>
            <person name="Nishizawa T."/>
        </authorList>
    </citation>
    <scope>NUCLEOTIDE SEQUENCE</scope>
    <source>
        <strain evidence="2">CMC78</strain>
    </source>
</reference>
<dbReference type="AlphaFoldDB" id="A0AB33KIY5"/>
<dbReference type="GO" id="GO:0003989">
    <property type="term" value="F:acetyl-CoA carboxylase activity"/>
    <property type="evidence" value="ECO:0007669"/>
    <property type="project" value="InterPro"/>
</dbReference>
<evidence type="ECO:0008006" key="3">
    <source>
        <dbReference type="Google" id="ProtNLM"/>
    </source>
</evidence>
<dbReference type="InterPro" id="IPR032716">
    <property type="entry name" value="ACC_epsilon"/>
</dbReference>
<sequence length="70" mass="7137">MSAATGPAASSLRVVHGSPTPEELAALAAVLAVVRHPVAPSTDTAPERAAWHRAEAPASSAVSWRTGRRA</sequence>
<dbReference type="Pfam" id="PF13822">
    <property type="entry name" value="ACC_epsilon"/>
    <property type="match status" value="1"/>
</dbReference>
<protein>
    <recommendedName>
        <fullName evidence="3">Acetyl-CoA carboxylase</fullName>
    </recommendedName>
</protein>
<dbReference type="RefSeq" id="WP_319599200.1">
    <property type="nucleotide sequence ID" value="NZ_AP035884.1"/>
</dbReference>
<dbReference type="GO" id="GO:0004658">
    <property type="term" value="F:propionyl-CoA carboxylase activity"/>
    <property type="evidence" value="ECO:0007669"/>
    <property type="project" value="InterPro"/>
</dbReference>
<name>A0AB33KIY5_9ACTN</name>
<dbReference type="KEGG" id="stcm:SCMC78_32310"/>
<evidence type="ECO:0000313" key="2">
    <source>
        <dbReference type="EMBL" id="BFP53424.1"/>
    </source>
</evidence>
<feature type="compositionally biased region" description="Basic and acidic residues" evidence="1">
    <location>
        <begin position="45"/>
        <end position="55"/>
    </location>
</feature>
<organism evidence="2">
    <name type="scientific">Streptomyces sp. CMC78</name>
    <dbReference type="NCBI Taxonomy" id="3231512"/>
    <lineage>
        <taxon>Bacteria</taxon>
        <taxon>Bacillati</taxon>
        <taxon>Actinomycetota</taxon>
        <taxon>Actinomycetes</taxon>
        <taxon>Kitasatosporales</taxon>
        <taxon>Streptomycetaceae</taxon>
        <taxon>Streptomyces</taxon>
    </lineage>
</organism>
<evidence type="ECO:0000256" key="1">
    <source>
        <dbReference type="SAM" id="MobiDB-lite"/>
    </source>
</evidence>
<feature type="region of interest" description="Disordered" evidence="1">
    <location>
        <begin position="41"/>
        <end position="70"/>
    </location>
</feature>
<proteinExistence type="predicted"/>